<dbReference type="RefSeq" id="WP_141390188.1">
    <property type="nucleotide sequence ID" value="NZ_BJNZ01000018.1"/>
</dbReference>
<organism evidence="1 2">
    <name type="scientific">Cellulosimicrobium cellulans</name>
    <name type="common">Arthrobacter luteus</name>
    <dbReference type="NCBI Taxonomy" id="1710"/>
    <lineage>
        <taxon>Bacteria</taxon>
        <taxon>Bacillati</taxon>
        <taxon>Actinomycetota</taxon>
        <taxon>Actinomycetes</taxon>
        <taxon>Micrococcales</taxon>
        <taxon>Promicromonosporaceae</taxon>
        <taxon>Cellulosimicrobium</taxon>
    </lineage>
</organism>
<dbReference type="AlphaFoldDB" id="A0A4Y4E1B6"/>
<accession>A0A4Y4E1B6</accession>
<dbReference type="Gene3D" id="3.90.1200.10">
    <property type="match status" value="1"/>
</dbReference>
<evidence type="ECO:0008006" key="3">
    <source>
        <dbReference type="Google" id="ProtNLM"/>
    </source>
</evidence>
<evidence type="ECO:0000313" key="1">
    <source>
        <dbReference type="EMBL" id="GED10747.1"/>
    </source>
</evidence>
<sequence length="313" mass="34426">MIATPADVLGAVTEEVRALHDPADRDRLTFEHWVPRSERKQRQRLFVASVLDGTPRYVAKVALDPEDAMVGREWRILRALHEGATTVPSPVAALERGFAMASVGSRDLPDALRDADPATWRRLLVRGAEIGARVHLSDERAVGDTTAPPTAPLESGHDLPVETVEALARARVGAVHGDMGPWNFRVADDGALSLIDWEDYAPRGICALDVLNLLLTASLIAYPEYRERGFDWLFGRLYDGDDPYHDAVRAALSRYEEVTGEAPATVLALTPVFCGAMIRRIRAQGRPVDHLFFGPLAAYFADRPLRRLGGAHV</sequence>
<proteinExistence type="predicted"/>
<evidence type="ECO:0000313" key="2">
    <source>
        <dbReference type="Proteomes" id="UP000316659"/>
    </source>
</evidence>
<dbReference type="InterPro" id="IPR011009">
    <property type="entry name" value="Kinase-like_dom_sf"/>
</dbReference>
<comment type="caution">
    <text evidence="1">The sequence shown here is derived from an EMBL/GenBank/DDBJ whole genome shotgun (WGS) entry which is preliminary data.</text>
</comment>
<gene>
    <name evidence="1" type="ORF">CCE02nite_27460</name>
</gene>
<dbReference type="SUPFAM" id="SSF56112">
    <property type="entry name" value="Protein kinase-like (PK-like)"/>
    <property type="match status" value="1"/>
</dbReference>
<name>A0A4Y4E1B6_CELCE</name>
<dbReference type="Proteomes" id="UP000316659">
    <property type="component" value="Unassembled WGS sequence"/>
</dbReference>
<reference evidence="1 2" key="1">
    <citation type="submission" date="2019-06" db="EMBL/GenBank/DDBJ databases">
        <title>Whole genome shotgun sequence of Cellulosimicrobium cellulans NBRC 15516.</title>
        <authorList>
            <person name="Hosoyama A."/>
            <person name="Uohara A."/>
            <person name="Ohji S."/>
            <person name="Ichikawa N."/>
        </authorList>
    </citation>
    <scope>NUCLEOTIDE SEQUENCE [LARGE SCALE GENOMIC DNA]</scope>
    <source>
        <strain evidence="1 2">NBRC 15516</strain>
    </source>
</reference>
<protein>
    <recommendedName>
        <fullName evidence="3">Aminoglycoside phosphotransferase domain-containing protein</fullName>
    </recommendedName>
</protein>
<dbReference type="EMBL" id="BJNZ01000018">
    <property type="protein sequence ID" value="GED10747.1"/>
    <property type="molecule type" value="Genomic_DNA"/>
</dbReference>